<dbReference type="Ensembl" id="ENSPKIT00000013561.1">
    <property type="protein sequence ID" value="ENSPKIP00000032689.1"/>
    <property type="gene ID" value="ENSPKIG00000012680.1"/>
</dbReference>
<evidence type="ECO:0000313" key="11">
    <source>
        <dbReference type="Ensembl" id="ENSPKIP00000032689.1"/>
    </source>
</evidence>
<dbReference type="Proteomes" id="UP000261540">
    <property type="component" value="Unplaced"/>
</dbReference>
<evidence type="ECO:0000256" key="4">
    <source>
        <dbReference type="ARBA" id="ARBA00022679"/>
    </source>
</evidence>
<comment type="pathway">
    <text evidence="2">Protein modification; protein ubiquitination.</text>
</comment>
<evidence type="ECO:0000256" key="2">
    <source>
        <dbReference type="ARBA" id="ARBA00004906"/>
    </source>
</evidence>
<keyword evidence="7" id="KW-0833">Ubl conjugation pathway</keyword>
<proteinExistence type="predicted"/>
<reference evidence="11" key="2">
    <citation type="submission" date="2025-09" db="UniProtKB">
        <authorList>
            <consortium name="Ensembl"/>
        </authorList>
    </citation>
    <scope>IDENTIFICATION</scope>
</reference>
<dbReference type="EC" id="2.3.2.27" evidence="3"/>
<dbReference type="InterPro" id="IPR052297">
    <property type="entry name" value="RING-CH-type_E3_ubiq-ligase"/>
</dbReference>
<name>A0A3B3SPL4_9TELE</name>
<evidence type="ECO:0000256" key="5">
    <source>
        <dbReference type="ARBA" id="ARBA00022723"/>
    </source>
</evidence>
<dbReference type="GO" id="GO:0061630">
    <property type="term" value="F:ubiquitin protein ligase activity"/>
    <property type="evidence" value="ECO:0007669"/>
    <property type="project" value="UniProtKB-EC"/>
</dbReference>
<dbReference type="InterPro" id="IPR013083">
    <property type="entry name" value="Znf_RING/FYVE/PHD"/>
</dbReference>
<evidence type="ECO:0000256" key="6">
    <source>
        <dbReference type="ARBA" id="ARBA00022771"/>
    </source>
</evidence>
<dbReference type="PANTHER" id="PTHR14471">
    <property type="entry name" value="MARCH7/10 E3 UBIQUITIN PROTEIN LIGASE FAMILY MEMBER"/>
    <property type="match status" value="1"/>
</dbReference>
<evidence type="ECO:0000256" key="7">
    <source>
        <dbReference type="ARBA" id="ARBA00022786"/>
    </source>
</evidence>
<dbReference type="SMART" id="SM00744">
    <property type="entry name" value="RINGv"/>
    <property type="match status" value="1"/>
</dbReference>
<dbReference type="AlphaFoldDB" id="A0A3B3SPL4"/>
<organism evidence="11 12">
    <name type="scientific">Paramormyrops kingsleyae</name>
    <dbReference type="NCBI Taxonomy" id="1676925"/>
    <lineage>
        <taxon>Eukaryota</taxon>
        <taxon>Metazoa</taxon>
        <taxon>Chordata</taxon>
        <taxon>Craniata</taxon>
        <taxon>Vertebrata</taxon>
        <taxon>Euteleostomi</taxon>
        <taxon>Actinopterygii</taxon>
        <taxon>Neopterygii</taxon>
        <taxon>Teleostei</taxon>
        <taxon>Osteoglossocephala</taxon>
        <taxon>Osteoglossomorpha</taxon>
        <taxon>Osteoglossiformes</taxon>
        <taxon>Mormyridae</taxon>
        <taxon>Paramormyrops</taxon>
    </lineage>
</organism>
<dbReference type="PANTHER" id="PTHR14471:SF1">
    <property type="entry name" value="E3 UBIQUITIN-PROTEIN LIGASE MARCHF7"/>
    <property type="match status" value="1"/>
</dbReference>
<keyword evidence="6" id="KW-0863">Zinc-finger</keyword>
<reference evidence="11" key="1">
    <citation type="submission" date="2025-08" db="UniProtKB">
        <authorList>
            <consortium name="Ensembl"/>
        </authorList>
    </citation>
    <scope>IDENTIFICATION</scope>
</reference>
<keyword evidence="12" id="KW-1185">Reference proteome</keyword>
<comment type="catalytic activity">
    <reaction evidence="1">
        <text>S-ubiquitinyl-[E2 ubiquitin-conjugating enzyme]-L-cysteine + [acceptor protein]-L-lysine = [E2 ubiquitin-conjugating enzyme]-L-cysteine + N(6)-ubiquitinyl-[acceptor protein]-L-lysine.</text>
        <dbReference type="EC" id="2.3.2.27"/>
    </reaction>
</comment>
<feature type="compositionally biased region" description="Acidic residues" evidence="9">
    <location>
        <begin position="174"/>
        <end position="186"/>
    </location>
</feature>
<dbReference type="InterPro" id="IPR011016">
    <property type="entry name" value="Znf_RING-CH"/>
</dbReference>
<feature type="compositionally biased region" description="Acidic residues" evidence="9">
    <location>
        <begin position="198"/>
        <end position="207"/>
    </location>
</feature>
<sequence length="207" mass="23590">GPRGPQTPLCRVLRTQAEPKPSSSRDPEKLRKIKESLLLEESDEEGDLCRICQMAEESPSNPLIAPCRCTGSLQYVHQDCMKKWLSSKISSGSALDTITTCELCKEKLQLNIDNFDINELYRMRERSENEFISCGLYLVVLLHLCEQRFSDVLGAANDAGFFNMARTLHEYMDELESSNGDSEEEVPDRRPAIHFCDLDDDDDEEDY</sequence>
<protein>
    <recommendedName>
        <fullName evidence="3">RING-type E3 ubiquitin transferase</fullName>
        <ecNumber evidence="3">2.3.2.27</ecNumber>
    </recommendedName>
</protein>
<evidence type="ECO:0000313" key="12">
    <source>
        <dbReference type="Proteomes" id="UP000261540"/>
    </source>
</evidence>
<feature type="region of interest" description="Disordered" evidence="9">
    <location>
        <begin position="1"/>
        <end position="30"/>
    </location>
</feature>
<keyword evidence="8" id="KW-0862">Zinc</keyword>
<feature type="region of interest" description="Disordered" evidence="9">
    <location>
        <begin position="174"/>
        <end position="207"/>
    </location>
</feature>
<evidence type="ECO:0000256" key="3">
    <source>
        <dbReference type="ARBA" id="ARBA00012483"/>
    </source>
</evidence>
<keyword evidence="4" id="KW-0808">Transferase</keyword>
<dbReference type="STRING" id="1676925.ENSPKIP00000032689"/>
<dbReference type="SUPFAM" id="SSF57850">
    <property type="entry name" value="RING/U-box"/>
    <property type="match status" value="1"/>
</dbReference>
<dbReference type="Gene3D" id="3.30.40.10">
    <property type="entry name" value="Zinc/RING finger domain, C3HC4 (zinc finger)"/>
    <property type="match status" value="1"/>
</dbReference>
<evidence type="ECO:0000256" key="9">
    <source>
        <dbReference type="SAM" id="MobiDB-lite"/>
    </source>
</evidence>
<accession>A0A3B3SPL4</accession>
<dbReference type="PROSITE" id="PS51292">
    <property type="entry name" value="ZF_RING_CH"/>
    <property type="match status" value="1"/>
</dbReference>
<dbReference type="Pfam" id="PF12906">
    <property type="entry name" value="RINGv"/>
    <property type="match status" value="1"/>
</dbReference>
<dbReference type="GeneTree" id="ENSGT00530000063836"/>
<evidence type="ECO:0000259" key="10">
    <source>
        <dbReference type="PROSITE" id="PS51292"/>
    </source>
</evidence>
<evidence type="ECO:0000256" key="8">
    <source>
        <dbReference type="ARBA" id="ARBA00022833"/>
    </source>
</evidence>
<feature type="domain" description="RING-CH-type" evidence="10">
    <location>
        <begin position="41"/>
        <end position="111"/>
    </location>
</feature>
<keyword evidence="5" id="KW-0479">Metal-binding</keyword>
<dbReference type="GO" id="GO:0008270">
    <property type="term" value="F:zinc ion binding"/>
    <property type="evidence" value="ECO:0007669"/>
    <property type="project" value="UniProtKB-KW"/>
</dbReference>
<evidence type="ECO:0000256" key="1">
    <source>
        <dbReference type="ARBA" id="ARBA00000900"/>
    </source>
</evidence>